<feature type="compositionally biased region" description="Gly residues" evidence="1">
    <location>
        <begin position="1"/>
        <end position="10"/>
    </location>
</feature>
<dbReference type="GO" id="GO:0003824">
    <property type="term" value="F:catalytic activity"/>
    <property type="evidence" value="ECO:0007669"/>
    <property type="project" value="UniProtKB-ARBA"/>
</dbReference>
<keyword evidence="3" id="KW-1185">Reference proteome</keyword>
<dbReference type="AlphaFoldDB" id="A0A348AHB5"/>
<sequence length="234" mass="23812">MAVGLEGGSSVGSTQMTAEQTTHAETVDPSNISAGGSVSITATDGDVKFRGMKINATDIHIDAAHDIDMDAAQNIQQIGGKTSSSSWSLGASFGLPRGNFMGLTGGFGSGNGTENGNLVTHTGTVIDASGTVTLNSGNDTNIISSQIIGEKVEAAIGGNLNIASLQDSDDYTAKNQSSGLGLGTGKISGTHSSFNTGKTNSTYDSVTSQAGIFAAEEGFDIYVEKYRPEGCGHF</sequence>
<name>A0A348AHB5_9FIRM</name>
<dbReference type="Proteomes" id="UP000276437">
    <property type="component" value="Chromosome"/>
</dbReference>
<feature type="compositionally biased region" description="Polar residues" evidence="1">
    <location>
        <begin position="11"/>
        <end position="38"/>
    </location>
</feature>
<evidence type="ECO:0000313" key="3">
    <source>
        <dbReference type="Proteomes" id="UP000276437"/>
    </source>
</evidence>
<proteinExistence type="predicted"/>
<evidence type="ECO:0000256" key="1">
    <source>
        <dbReference type="SAM" id="MobiDB-lite"/>
    </source>
</evidence>
<dbReference type="Pfam" id="PF13332">
    <property type="entry name" value="Fil_haemagg_2"/>
    <property type="match status" value="1"/>
</dbReference>
<dbReference type="RefSeq" id="WP_145987615.1">
    <property type="nucleotide sequence ID" value="NZ_AP018449.1"/>
</dbReference>
<dbReference type="InterPro" id="IPR025157">
    <property type="entry name" value="Hemagglutinin_rpt"/>
</dbReference>
<protein>
    <submittedName>
        <fullName evidence="2">Filamentous hemagglutinin</fullName>
    </submittedName>
</protein>
<feature type="region of interest" description="Disordered" evidence="1">
    <location>
        <begin position="1"/>
        <end position="38"/>
    </location>
</feature>
<gene>
    <name evidence="2" type="primary">fhaB_11</name>
    <name evidence="2" type="ORF">MAMMFC1_01114</name>
</gene>
<accession>A0A348AHB5</accession>
<reference evidence="2 3" key="1">
    <citation type="journal article" date="2018" name="Int. J. Syst. Evol. Microbiol.">
        <title>Methylomusa anaerophila gen. nov., sp. nov., an anaerobic methanol-utilizing bacterium isolated from a microbial fuel cell.</title>
        <authorList>
            <person name="Amano N."/>
            <person name="Yamamuro A."/>
            <person name="Miyahara M."/>
            <person name="Kouzuma A."/>
            <person name="Abe T."/>
            <person name="Watanabe K."/>
        </authorList>
    </citation>
    <scope>NUCLEOTIDE SEQUENCE [LARGE SCALE GENOMIC DNA]</scope>
    <source>
        <strain evidence="2 3">MMFC1</strain>
    </source>
</reference>
<organism evidence="2 3">
    <name type="scientific">Methylomusa anaerophila</name>
    <dbReference type="NCBI Taxonomy" id="1930071"/>
    <lineage>
        <taxon>Bacteria</taxon>
        <taxon>Bacillati</taxon>
        <taxon>Bacillota</taxon>
        <taxon>Negativicutes</taxon>
        <taxon>Selenomonadales</taxon>
        <taxon>Sporomusaceae</taxon>
        <taxon>Methylomusa</taxon>
    </lineage>
</organism>
<evidence type="ECO:0000313" key="2">
    <source>
        <dbReference type="EMBL" id="BBB90463.1"/>
    </source>
</evidence>
<dbReference type="KEGG" id="mana:MAMMFC1_01114"/>
<dbReference type="EMBL" id="AP018449">
    <property type="protein sequence ID" value="BBB90463.1"/>
    <property type="molecule type" value="Genomic_DNA"/>
</dbReference>